<dbReference type="PROSITE" id="PS00216">
    <property type="entry name" value="SUGAR_TRANSPORT_1"/>
    <property type="match status" value="2"/>
</dbReference>
<proteinExistence type="inferred from homology"/>
<feature type="transmembrane region" description="Helical" evidence="9">
    <location>
        <begin position="564"/>
        <end position="584"/>
    </location>
</feature>
<feature type="region of interest" description="Disordered" evidence="8">
    <location>
        <begin position="113"/>
        <end position="133"/>
    </location>
</feature>
<evidence type="ECO:0000256" key="4">
    <source>
        <dbReference type="ARBA" id="ARBA00022692"/>
    </source>
</evidence>
<feature type="compositionally biased region" description="Low complexity" evidence="8">
    <location>
        <begin position="22"/>
        <end position="42"/>
    </location>
</feature>
<feature type="transmembrane region" description="Helical" evidence="9">
    <location>
        <begin position="478"/>
        <end position="501"/>
    </location>
</feature>
<dbReference type="InterPro" id="IPR005828">
    <property type="entry name" value="MFS_sugar_transport-like"/>
</dbReference>
<dbReference type="PROSITE" id="PS50850">
    <property type="entry name" value="MFS"/>
    <property type="match status" value="1"/>
</dbReference>
<gene>
    <name evidence="11" type="ORF">KASA_0J02189G</name>
</gene>
<dbReference type="CDD" id="cd17360">
    <property type="entry name" value="MFS_HMIT_like"/>
    <property type="match status" value="1"/>
</dbReference>
<name>A0A1X7R895_9SACH</name>
<evidence type="ECO:0000256" key="7">
    <source>
        <dbReference type="ARBA" id="ARBA00049119"/>
    </source>
</evidence>
<dbReference type="PANTHER" id="PTHR48020:SF12">
    <property type="entry name" value="PROTON MYO-INOSITOL COTRANSPORTER"/>
    <property type="match status" value="1"/>
</dbReference>
<dbReference type="SUPFAM" id="SSF103473">
    <property type="entry name" value="MFS general substrate transporter"/>
    <property type="match status" value="1"/>
</dbReference>
<dbReference type="InterPro" id="IPR020846">
    <property type="entry name" value="MFS_dom"/>
</dbReference>
<feature type="transmembrane region" description="Helical" evidence="9">
    <location>
        <begin position="263"/>
        <end position="281"/>
    </location>
</feature>
<feature type="transmembrane region" description="Helical" evidence="9">
    <location>
        <begin position="162"/>
        <end position="179"/>
    </location>
</feature>
<dbReference type="EMBL" id="FXLY01000009">
    <property type="protein sequence ID" value="SMN21887.1"/>
    <property type="molecule type" value="Genomic_DNA"/>
</dbReference>
<evidence type="ECO:0000313" key="11">
    <source>
        <dbReference type="EMBL" id="SMN21887.1"/>
    </source>
</evidence>
<comment type="subcellular location">
    <subcellularLocation>
        <location evidence="1">Membrane</location>
        <topology evidence="1">Multi-pass membrane protein</topology>
    </subcellularLocation>
</comment>
<keyword evidence="3" id="KW-0813">Transport</keyword>
<dbReference type="Pfam" id="PF00083">
    <property type="entry name" value="Sugar_tr"/>
    <property type="match status" value="1"/>
</dbReference>
<evidence type="ECO:0000256" key="1">
    <source>
        <dbReference type="ARBA" id="ARBA00004141"/>
    </source>
</evidence>
<evidence type="ECO:0000256" key="8">
    <source>
        <dbReference type="SAM" id="MobiDB-lite"/>
    </source>
</evidence>
<organism evidence="11 12">
    <name type="scientific">Maudiozyma saulgeensis</name>
    <dbReference type="NCBI Taxonomy" id="1789683"/>
    <lineage>
        <taxon>Eukaryota</taxon>
        <taxon>Fungi</taxon>
        <taxon>Dikarya</taxon>
        <taxon>Ascomycota</taxon>
        <taxon>Saccharomycotina</taxon>
        <taxon>Saccharomycetes</taxon>
        <taxon>Saccharomycetales</taxon>
        <taxon>Saccharomycetaceae</taxon>
        <taxon>Maudiozyma</taxon>
    </lineage>
</organism>
<dbReference type="InterPro" id="IPR036259">
    <property type="entry name" value="MFS_trans_sf"/>
</dbReference>
<feature type="domain" description="Major facilitator superfamily (MFS) profile" evidence="10">
    <location>
        <begin position="166"/>
        <end position="612"/>
    </location>
</feature>
<dbReference type="GO" id="GO:0016020">
    <property type="term" value="C:membrane"/>
    <property type="evidence" value="ECO:0007669"/>
    <property type="project" value="UniProtKB-SubCell"/>
</dbReference>
<sequence length="661" mass="73161">MHGSDMSGADDIPDTNDHGIPNDLNYNINNNNNNNDNNNSNNIPQFRDDNSLISSENQFEAHITKPYTIKNKNNQKNGNLVEISTLSNTPSFTDITPSSENNNKKIEKIQYDEMKLNSNDDDEYDSKNTNDRTDNDRIIIKPVNDEDDTSVIITFNQKMSPFIIILTFVASLSGFLFGYDTGYISSALVSINKDLDHKELTYGDKEIITAATSLGALISSIFAGTAADIFGRKPCIMFSNIMFVIGTIIQISSHTFWQMAAGRLVMGFGVGIGSLISPLFISEIAPKMVRGRLTVINSLWLTGGQLIAYGCGAGLNHVHNGWRILVGLSLIPTCLQFVFFLFLPDTPRYYVMKGKYDEAKEVLRRSYVDTTDEIIEQKIHELRELNKSIPGKNKAVQVWNTIKELHTVPSNLRALVIACGLQAIQQFTGWNSLMYFSGTIFETVGFSNSSAVSIIVSGTNFIFTLIAFFAIDKIGRRVILLIGLPGMTVSLAMCAIAFHFIGIKFNGNDAVVSNGGFSSWGIVIIVFIIVFAAFYALGIGTVPWQQSELFPQNVRGIGTSYATATNWAGSLVIASTFLTMLQNITPTGTFAFFAGLSFLSAIFCYFCYPELSGLELEEVQTILTDGFNIKASKALAKKRKKQARMVQEHLKYEPTQEIIEE</sequence>
<evidence type="ECO:0000256" key="6">
    <source>
        <dbReference type="ARBA" id="ARBA00023136"/>
    </source>
</evidence>
<dbReference type="Proteomes" id="UP000196158">
    <property type="component" value="Unassembled WGS sequence"/>
</dbReference>
<feature type="transmembrane region" description="Helical" evidence="9">
    <location>
        <begin position="412"/>
        <end position="430"/>
    </location>
</feature>
<feature type="region of interest" description="Disordered" evidence="8">
    <location>
        <begin position="1"/>
        <end position="49"/>
    </location>
</feature>
<dbReference type="PRINTS" id="PR00171">
    <property type="entry name" value="SUGRTRNSPORT"/>
</dbReference>
<keyword evidence="5 9" id="KW-1133">Transmembrane helix</keyword>
<dbReference type="GO" id="GO:0005366">
    <property type="term" value="F:myo-inositol:proton symporter activity"/>
    <property type="evidence" value="ECO:0007669"/>
    <property type="project" value="TreeGrafter"/>
</dbReference>
<feature type="transmembrane region" description="Helical" evidence="9">
    <location>
        <begin position="207"/>
        <end position="230"/>
    </location>
</feature>
<feature type="transmembrane region" description="Helical" evidence="9">
    <location>
        <begin position="321"/>
        <end position="343"/>
    </location>
</feature>
<dbReference type="PROSITE" id="PS00217">
    <property type="entry name" value="SUGAR_TRANSPORT_2"/>
    <property type="match status" value="1"/>
</dbReference>
<dbReference type="FunFam" id="1.20.1250.20:FF:000073">
    <property type="entry name" value="MFS myo-inositol transporter, putative"/>
    <property type="match status" value="1"/>
</dbReference>
<dbReference type="NCBIfam" id="TIGR00879">
    <property type="entry name" value="SP"/>
    <property type="match status" value="1"/>
</dbReference>
<keyword evidence="6 9" id="KW-0472">Membrane</keyword>
<protein>
    <submittedName>
        <fullName evidence="11">Similar to Saccharomyces cerevisiae YDR497C ITR1 Myo-inositol transporter with strong similarity to the minor myo-inositol transporter Itr2p, member of the sugar transporter superfamily</fullName>
    </submittedName>
</protein>
<keyword evidence="4 9" id="KW-0812">Transmembrane</keyword>
<evidence type="ECO:0000259" key="10">
    <source>
        <dbReference type="PROSITE" id="PS50850"/>
    </source>
</evidence>
<feature type="transmembrane region" description="Helical" evidence="9">
    <location>
        <begin position="521"/>
        <end position="544"/>
    </location>
</feature>
<keyword evidence="12" id="KW-1185">Reference proteome</keyword>
<dbReference type="InterPro" id="IPR005829">
    <property type="entry name" value="Sugar_transporter_CS"/>
</dbReference>
<keyword evidence="11" id="KW-0762">Sugar transport</keyword>
<feature type="transmembrane region" description="Helical" evidence="9">
    <location>
        <begin position="590"/>
        <end position="608"/>
    </location>
</feature>
<evidence type="ECO:0000256" key="9">
    <source>
        <dbReference type="SAM" id="Phobius"/>
    </source>
</evidence>
<evidence type="ECO:0000256" key="5">
    <source>
        <dbReference type="ARBA" id="ARBA00022989"/>
    </source>
</evidence>
<evidence type="ECO:0000313" key="12">
    <source>
        <dbReference type="Proteomes" id="UP000196158"/>
    </source>
</evidence>
<reference evidence="11 12" key="1">
    <citation type="submission" date="2017-04" db="EMBL/GenBank/DDBJ databases">
        <authorList>
            <person name="Afonso C.L."/>
            <person name="Miller P.J."/>
            <person name="Scott M.A."/>
            <person name="Spackman E."/>
            <person name="Goraichik I."/>
            <person name="Dimitrov K.M."/>
            <person name="Suarez D.L."/>
            <person name="Swayne D.E."/>
        </authorList>
    </citation>
    <scope>NUCLEOTIDE SEQUENCE [LARGE SCALE GENOMIC DNA]</scope>
</reference>
<dbReference type="GO" id="GO:1904679">
    <property type="term" value="P:myo-inositol import across plasma membrane"/>
    <property type="evidence" value="ECO:0007669"/>
    <property type="project" value="TreeGrafter"/>
</dbReference>
<evidence type="ECO:0000256" key="2">
    <source>
        <dbReference type="ARBA" id="ARBA00010992"/>
    </source>
</evidence>
<dbReference type="PANTHER" id="PTHR48020">
    <property type="entry name" value="PROTON MYO-INOSITOL COTRANSPORTER"/>
    <property type="match status" value="1"/>
</dbReference>
<dbReference type="Gene3D" id="1.20.1250.20">
    <property type="entry name" value="MFS general substrate transporter like domains"/>
    <property type="match status" value="1"/>
</dbReference>
<accession>A0A1X7R895</accession>
<feature type="transmembrane region" description="Helical" evidence="9">
    <location>
        <begin position="237"/>
        <end position="257"/>
    </location>
</feature>
<feature type="transmembrane region" description="Helical" evidence="9">
    <location>
        <begin position="293"/>
        <end position="315"/>
    </location>
</feature>
<evidence type="ECO:0000256" key="3">
    <source>
        <dbReference type="ARBA" id="ARBA00022448"/>
    </source>
</evidence>
<dbReference type="InterPro" id="IPR003663">
    <property type="entry name" value="Sugar/inositol_transpt"/>
</dbReference>
<dbReference type="AlphaFoldDB" id="A0A1X7R895"/>
<dbReference type="OrthoDB" id="6339427at2759"/>
<comment type="catalytic activity">
    <reaction evidence="7">
        <text>myo-inositol(out) + H(+)(out) = myo-inositol(in) + H(+)(in)</text>
        <dbReference type="Rhea" id="RHEA:60364"/>
        <dbReference type="ChEBI" id="CHEBI:15378"/>
        <dbReference type="ChEBI" id="CHEBI:17268"/>
    </reaction>
</comment>
<feature type="transmembrane region" description="Helical" evidence="9">
    <location>
        <begin position="450"/>
        <end position="471"/>
    </location>
</feature>
<comment type="similarity">
    <text evidence="2">Belongs to the major facilitator superfamily. Sugar transporter (TC 2.A.1.1) family.</text>
</comment>
<dbReference type="InterPro" id="IPR050814">
    <property type="entry name" value="Myo-inositol_Transporter"/>
</dbReference>